<evidence type="ECO:0000256" key="8">
    <source>
        <dbReference type="ARBA" id="ARBA00023326"/>
    </source>
</evidence>
<keyword evidence="6" id="KW-0119">Carbohydrate metabolism</keyword>
<proteinExistence type="inferred from homology"/>
<evidence type="ECO:0000313" key="14">
    <source>
        <dbReference type="Proteomes" id="UP000000851"/>
    </source>
</evidence>
<dbReference type="AlphaFoldDB" id="C7Q825"/>
<dbReference type="InterPro" id="IPR001360">
    <property type="entry name" value="Glyco_hydro_1"/>
</dbReference>
<feature type="active site" description="Proton donor" evidence="9">
    <location>
        <position position="166"/>
    </location>
</feature>
<protein>
    <recommendedName>
        <fullName evidence="3 11">Beta-glucosidase</fullName>
        <ecNumber evidence="3 11">3.2.1.21</ecNumber>
    </recommendedName>
</protein>
<dbReference type="Gene3D" id="3.20.20.80">
    <property type="entry name" value="Glycosidases"/>
    <property type="match status" value="1"/>
</dbReference>
<dbReference type="eggNOG" id="COG2723">
    <property type="taxonomic scope" value="Bacteria"/>
</dbReference>
<dbReference type="PANTHER" id="PTHR10353">
    <property type="entry name" value="GLYCOSYL HYDROLASE"/>
    <property type="match status" value="1"/>
</dbReference>
<dbReference type="KEGG" id="cai:Caci_5333"/>
<evidence type="ECO:0000256" key="5">
    <source>
        <dbReference type="ARBA" id="ARBA00023001"/>
    </source>
</evidence>
<feature type="binding site" evidence="10">
    <location>
        <position position="422"/>
    </location>
    <ligand>
        <name>substrate</name>
    </ligand>
</feature>
<dbReference type="NCBIfam" id="TIGR03356">
    <property type="entry name" value="BGL"/>
    <property type="match status" value="1"/>
</dbReference>
<evidence type="ECO:0000256" key="11">
    <source>
        <dbReference type="RuleBase" id="RU361175"/>
    </source>
</evidence>
<gene>
    <name evidence="13" type="ordered locus">Caci_5333</name>
</gene>
<evidence type="ECO:0000313" key="13">
    <source>
        <dbReference type="EMBL" id="ACU74192.1"/>
    </source>
</evidence>
<evidence type="ECO:0000256" key="3">
    <source>
        <dbReference type="ARBA" id="ARBA00012744"/>
    </source>
</evidence>
<dbReference type="GO" id="GO:0005829">
    <property type="term" value="C:cytosol"/>
    <property type="evidence" value="ECO:0007669"/>
    <property type="project" value="TreeGrafter"/>
</dbReference>
<organism evidence="13 14">
    <name type="scientific">Catenulispora acidiphila (strain DSM 44928 / JCM 14897 / NBRC 102108 / NRRL B-24433 / ID139908)</name>
    <dbReference type="NCBI Taxonomy" id="479433"/>
    <lineage>
        <taxon>Bacteria</taxon>
        <taxon>Bacillati</taxon>
        <taxon>Actinomycetota</taxon>
        <taxon>Actinomycetes</taxon>
        <taxon>Catenulisporales</taxon>
        <taxon>Catenulisporaceae</taxon>
        <taxon>Catenulispora</taxon>
    </lineage>
</organism>
<dbReference type="RefSeq" id="WP_015793921.1">
    <property type="nucleotide sequence ID" value="NC_013131.1"/>
</dbReference>
<keyword evidence="5" id="KW-0136">Cellulose degradation</keyword>
<dbReference type="HOGENOM" id="CLU_001859_1_3_11"/>
<comment type="similarity">
    <text evidence="2 11">Belongs to the glycosyl hydrolase 1 family.</text>
</comment>
<feature type="binding site" evidence="10">
    <location>
        <position position="165"/>
    </location>
    <ligand>
        <name>substrate</name>
    </ligand>
</feature>
<evidence type="ECO:0000256" key="4">
    <source>
        <dbReference type="ARBA" id="ARBA00022801"/>
    </source>
</evidence>
<dbReference type="PROSITE" id="PS00653">
    <property type="entry name" value="GLYCOSYL_HYDROL_F1_2"/>
    <property type="match status" value="1"/>
</dbReference>
<evidence type="ECO:0000256" key="2">
    <source>
        <dbReference type="ARBA" id="ARBA00010838"/>
    </source>
</evidence>
<dbReference type="GO" id="GO:0030245">
    <property type="term" value="P:cellulose catabolic process"/>
    <property type="evidence" value="ECO:0007669"/>
    <property type="project" value="UniProtKB-KW"/>
</dbReference>
<feature type="binding site" evidence="10">
    <location>
        <begin position="429"/>
        <end position="430"/>
    </location>
    <ligand>
        <name>substrate</name>
    </ligand>
</feature>
<dbReference type="Pfam" id="PF00232">
    <property type="entry name" value="Glyco_hydro_1"/>
    <property type="match status" value="1"/>
</dbReference>
<sequence>MSDGVFPENFLWGAATAAYQIEGAAAEGGRGPSIWDTFSRTPGKVLAGDTGDVAADHYHRFREDVALMGKLGLGAYRFSTAWPRVQPAGRGPANAEGLAFYDELVDELLGAGIEPVLTLYHWDLPQAVEDDGGWGARDTAYRFAEYARLVAERFADRVKQWTTLNEPFCSAFLGYASGVHAPGRHEPEVALRAAHHLLLGHGLALRALRETLPAEAQVSITLNATEFRPLTDSPEDADAQRRVDAIQNRVFLDPVFRGAYPEDLIRDTAAVTDWSFVEPGDLELISAKVDQLGINFYNPSLVAAPLPPGAEAGPRDDGHGQSEYSPWVGSEGAVRFARQDGERTAMDWVVDPSGLVDLLLRIHNDYGPIPIAVTENGAAFEDVPGPDGEVDDPRRIAYLQAHIAAVRDALAAGVDMRGYFVWSLLDNFEWSYGYSKRFGIVRVDFATGKRVVKASGQWYRRIVEGNGSSL</sequence>
<keyword evidence="7 11" id="KW-0326">Glycosidase</keyword>
<dbReference type="GO" id="GO:0008422">
    <property type="term" value="F:beta-glucosidase activity"/>
    <property type="evidence" value="ECO:0007669"/>
    <property type="project" value="UniProtKB-EC"/>
</dbReference>
<evidence type="ECO:0000256" key="7">
    <source>
        <dbReference type="ARBA" id="ARBA00023295"/>
    </source>
</evidence>
<evidence type="ECO:0000256" key="12">
    <source>
        <dbReference type="SAM" id="MobiDB-lite"/>
    </source>
</evidence>
<dbReference type="PANTHER" id="PTHR10353:SF36">
    <property type="entry name" value="LP05116P"/>
    <property type="match status" value="1"/>
</dbReference>
<dbReference type="CAZy" id="GH1">
    <property type="family name" value="Glycoside Hydrolase Family 1"/>
</dbReference>
<evidence type="ECO:0000256" key="9">
    <source>
        <dbReference type="PIRSR" id="PIRSR617736-1"/>
    </source>
</evidence>
<evidence type="ECO:0000256" key="6">
    <source>
        <dbReference type="ARBA" id="ARBA00023277"/>
    </source>
</evidence>
<dbReference type="SUPFAM" id="SSF51445">
    <property type="entry name" value="(Trans)glycosidases"/>
    <property type="match status" value="1"/>
</dbReference>
<reference evidence="13 14" key="1">
    <citation type="journal article" date="2009" name="Stand. Genomic Sci.">
        <title>Complete genome sequence of Catenulispora acidiphila type strain (ID 139908).</title>
        <authorList>
            <person name="Copeland A."/>
            <person name="Lapidus A."/>
            <person name="Glavina Del Rio T."/>
            <person name="Nolan M."/>
            <person name="Lucas S."/>
            <person name="Chen F."/>
            <person name="Tice H."/>
            <person name="Cheng J.F."/>
            <person name="Bruce D."/>
            <person name="Goodwin L."/>
            <person name="Pitluck S."/>
            <person name="Mikhailova N."/>
            <person name="Pati A."/>
            <person name="Ivanova N."/>
            <person name="Mavromatis K."/>
            <person name="Chen A."/>
            <person name="Palaniappan K."/>
            <person name="Chain P."/>
            <person name="Land M."/>
            <person name="Hauser L."/>
            <person name="Chang Y.J."/>
            <person name="Jeffries C.D."/>
            <person name="Chertkov O."/>
            <person name="Brettin T."/>
            <person name="Detter J.C."/>
            <person name="Han C."/>
            <person name="Ali Z."/>
            <person name="Tindall B.J."/>
            <person name="Goker M."/>
            <person name="Bristow J."/>
            <person name="Eisen J.A."/>
            <person name="Markowitz V."/>
            <person name="Hugenholtz P."/>
            <person name="Kyrpides N.C."/>
            <person name="Klenk H.P."/>
        </authorList>
    </citation>
    <scope>NUCLEOTIDE SEQUENCE [LARGE SCALE GENOMIC DNA]</scope>
    <source>
        <strain evidence="14">DSM 44928 / JCM 14897 / NBRC 102108 / NRRL B-24433 / ID139908</strain>
    </source>
</reference>
<feature type="binding site" evidence="10">
    <location>
        <position position="20"/>
    </location>
    <ligand>
        <name>substrate</name>
    </ligand>
</feature>
<dbReference type="EMBL" id="CP001700">
    <property type="protein sequence ID" value="ACU74192.1"/>
    <property type="molecule type" value="Genomic_DNA"/>
</dbReference>
<dbReference type="InParanoid" id="C7Q825"/>
<dbReference type="InterPro" id="IPR017853">
    <property type="entry name" value="GH"/>
</dbReference>
<feature type="active site" description="Nucleophile" evidence="9">
    <location>
        <position position="375"/>
    </location>
</feature>
<feature type="binding site" evidence="10">
    <location>
        <position position="121"/>
    </location>
    <ligand>
        <name>substrate</name>
    </ligand>
</feature>
<feature type="region of interest" description="Disordered" evidence="12">
    <location>
        <begin position="307"/>
        <end position="327"/>
    </location>
</feature>
<keyword evidence="4 11" id="KW-0378">Hydrolase</keyword>
<comment type="catalytic activity">
    <reaction evidence="1 11">
        <text>Hydrolysis of terminal, non-reducing beta-D-glucosyl residues with release of beta-D-glucose.</text>
        <dbReference type="EC" id="3.2.1.21"/>
    </reaction>
</comment>
<keyword evidence="14" id="KW-1185">Reference proteome</keyword>
<dbReference type="Proteomes" id="UP000000851">
    <property type="component" value="Chromosome"/>
</dbReference>
<dbReference type="EC" id="3.2.1.21" evidence="3 11"/>
<dbReference type="InterPro" id="IPR033132">
    <property type="entry name" value="GH_1_N_CS"/>
</dbReference>
<name>C7Q825_CATAD</name>
<keyword evidence="8" id="KW-0624">Polysaccharide degradation</keyword>
<dbReference type="InterPro" id="IPR017736">
    <property type="entry name" value="Glyco_hydro_1_beta-glucosidase"/>
</dbReference>
<accession>C7Q825</accession>
<evidence type="ECO:0000256" key="1">
    <source>
        <dbReference type="ARBA" id="ARBA00000448"/>
    </source>
</evidence>
<feature type="binding site" evidence="10">
    <location>
        <position position="297"/>
    </location>
    <ligand>
        <name>substrate</name>
    </ligand>
</feature>
<dbReference type="STRING" id="479433.Caci_5333"/>
<evidence type="ECO:0000256" key="10">
    <source>
        <dbReference type="PIRSR" id="PIRSR617736-2"/>
    </source>
</evidence>
<dbReference type="FunFam" id="3.20.20.80:FF:000004">
    <property type="entry name" value="Beta-glucosidase 6-phospho-beta-glucosidase"/>
    <property type="match status" value="1"/>
</dbReference>
<dbReference type="PRINTS" id="PR00131">
    <property type="entry name" value="GLHYDRLASE1"/>
</dbReference>
<dbReference type="OrthoDB" id="9765195at2"/>